<dbReference type="Gene3D" id="3.30.450.40">
    <property type="match status" value="1"/>
</dbReference>
<protein>
    <submittedName>
        <fullName evidence="6">IclR family transcriptional regulator</fullName>
    </submittedName>
</protein>
<keyword evidence="2" id="KW-0238">DNA-binding</keyword>
<evidence type="ECO:0000259" key="4">
    <source>
        <dbReference type="PROSITE" id="PS51077"/>
    </source>
</evidence>
<evidence type="ECO:0000259" key="5">
    <source>
        <dbReference type="PROSITE" id="PS51078"/>
    </source>
</evidence>
<dbReference type="PANTHER" id="PTHR30136:SF24">
    <property type="entry name" value="HTH-TYPE TRANSCRIPTIONAL REPRESSOR ALLR"/>
    <property type="match status" value="1"/>
</dbReference>
<name>A0ABU3Q2Q3_9ACTN</name>
<dbReference type="Pfam" id="PF01614">
    <property type="entry name" value="IclR_C"/>
    <property type="match status" value="1"/>
</dbReference>
<comment type="caution">
    <text evidence="6">The sequence shown here is derived from an EMBL/GenBank/DDBJ whole genome shotgun (WGS) entry which is preliminary data.</text>
</comment>
<dbReference type="PROSITE" id="PS51077">
    <property type="entry name" value="HTH_ICLR"/>
    <property type="match status" value="1"/>
</dbReference>
<sequence>MSQSIQRAAEVLELVSVQPRTQSEIAEHLGVHRSTALRMLQTLTESGLTRRYADGRYGVGYRLAGLASVAAEQFDLANIARPHLAELGRECLHTVHLAVLDGSAIVYADKIEQPGMVRLYSQVGQPVVLHTAGVAKAILAFQPRGVVERLLDGHTFEKHTETTLTSPAAYLAELDTVRDRGWSVDDAEYENYINCVAMPIHDARGEVTAAVSVTALKAKADLPALEQLLPRLGQVVGDVSAAIGYRP</sequence>
<evidence type="ECO:0000256" key="2">
    <source>
        <dbReference type="ARBA" id="ARBA00023125"/>
    </source>
</evidence>
<feature type="domain" description="HTH iclR-type" evidence="4">
    <location>
        <begin position="2"/>
        <end position="61"/>
    </location>
</feature>
<dbReference type="InterPro" id="IPR050707">
    <property type="entry name" value="HTH_MetabolicPath_Reg"/>
</dbReference>
<dbReference type="CDD" id="cd00090">
    <property type="entry name" value="HTH_ARSR"/>
    <property type="match status" value="1"/>
</dbReference>
<keyword evidence="7" id="KW-1185">Reference proteome</keyword>
<dbReference type="RefSeq" id="WP_315735959.1">
    <property type="nucleotide sequence ID" value="NZ_JAVYII010000011.1"/>
</dbReference>
<dbReference type="SMART" id="SM00346">
    <property type="entry name" value="HTH_ICLR"/>
    <property type="match status" value="1"/>
</dbReference>
<dbReference type="InterPro" id="IPR036388">
    <property type="entry name" value="WH-like_DNA-bd_sf"/>
</dbReference>
<dbReference type="Proteomes" id="UP001268542">
    <property type="component" value="Unassembled WGS sequence"/>
</dbReference>
<dbReference type="InterPro" id="IPR005471">
    <property type="entry name" value="Tscrpt_reg_IclR_N"/>
</dbReference>
<dbReference type="PANTHER" id="PTHR30136">
    <property type="entry name" value="HELIX-TURN-HELIX TRANSCRIPTIONAL REGULATOR, ICLR FAMILY"/>
    <property type="match status" value="1"/>
</dbReference>
<evidence type="ECO:0000256" key="3">
    <source>
        <dbReference type="ARBA" id="ARBA00023163"/>
    </source>
</evidence>
<dbReference type="InterPro" id="IPR029016">
    <property type="entry name" value="GAF-like_dom_sf"/>
</dbReference>
<evidence type="ECO:0000256" key="1">
    <source>
        <dbReference type="ARBA" id="ARBA00023015"/>
    </source>
</evidence>
<keyword evidence="1" id="KW-0805">Transcription regulation</keyword>
<dbReference type="Pfam" id="PF09339">
    <property type="entry name" value="HTH_IclR"/>
    <property type="match status" value="1"/>
</dbReference>
<dbReference type="InterPro" id="IPR014757">
    <property type="entry name" value="Tscrpt_reg_IclR_C"/>
</dbReference>
<evidence type="ECO:0000313" key="6">
    <source>
        <dbReference type="EMBL" id="MDT9595332.1"/>
    </source>
</evidence>
<organism evidence="6 7">
    <name type="scientific">Nocardioides imazamoxiresistens</name>
    <dbReference type="NCBI Taxonomy" id="3231893"/>
    <lineage>
        <taxon>Bacteria</taxon>
        <taxon>Bacillati</taxon>
        <taxon>Actinomycetota</taxon>
        <taxon>Actinomycetes</taxon>
        <taxon>Propionibacteriales</taxon>
        <taxon>Nocardioidaceae</taxon>
        <taxon>Nocardioides</taxon>
    </lineage>
</organism>
<reference evidence="6 7" key="1">
    <citation type="submission" date="2023-08" db="EMBL/GenBank/DDBJ databases">
        <title>Nocardioides seae sp. nov., a bacterium isolated from a soil.</title>
        <authorList>
            <person name="Wang X."/>
        </authorList>
    </citation>
    <scope>NUCLEOTIDE SEQUENCE [LARGE SCALE GENOMIC DNA]</scope>
    <source>
        <strain evidence="6 7">YZH12</strain>
    </source>
</reference>
<dbReference type="SUPFAM" id="SSF55781">
    <property type="entry name" value="GAF domain-like"/>
    <property type="match status" value="1"/>
</dbReference>
<dbReference type="InterPro" id="IPR036390">
    <property type="entry name" value="WH_DNA-bd_sf"/>
</dbReference>
<keyword evidence="3" id="KW-0804">Transcription</keyword>
<dbReference type="EMBL" id="JAVYII010000011">
    <property type="protein sequence ID" value="MDT9595332.1"/>
    <property type="molecule type" value="Genomic_DNA"/>
</dbReference>
<dbReference type="SUPFAM" id="SSF46785">
    <property type="entry name" value="Winged helix' DNA-binding domain"/>
    <property type="match status" value="1"/>
</dbReference>
<dbReference type="Gene3D" id="1.10.10.10">
    <property type="entry name" value="Winged helix-like DNA-binding domain superfamily/Winged helix DNA-binding domain"/>
    <property type="match status" value="1"/>
</dbReference>
<evidence type="ECO:0000313" key="7">
    <source>
        <dbReference type="Proteomes" id="UP001268542"/>
    </source>
</evidence>
<dbReference type="PROSITE" id="PS51078">
    <property type="entry name" value="ICLR_ED"/>
    <property type="match status" value="1"/>
</dbReference>
<proteinExistence type="predicted"/>
<dbReference type="InterPro" id="IPR011991">
    <property type="entry name" value="ArsR-like_HTH"/>
</dbReference>
<gene>
    <name evidence="6" type="ORF">RDV89_19750</name>
</gene>
<feature type="domain" description="IclR-ED" evidence="5">
    <location>
        <begin position="62"/>
        <end position="245"/>
    </location>
</feature>
<accession>A0ABU3Q2Q3</accession>